<proteinExistence type="predicted"/>
<dbReference type="GO" id="GO:0009306">
    <property type="term" value="P:protein secretion"/>
    <property type="evidence" value="ECO:0007669"/>
    <property type="project" value="InterPro"/>
</dbReference>
<evidence type="ECO:0000313" key="6">
    <source>
        <dbReference type="EMBL" id="HFK96446.1"/>
    </source>
</evidence>
<keyword evidence="2" id="KW-0812">Transmembrane</keyword>
<reference evidence="6" key="1">
    <citation type="journal article" date="2020" name="mSystems">
        <title>Genome- and Community-Level Interaction Insights into Carbon Utilization and Element Cycling Functions of Hydrothermarchaeota in Hydrothermal Sediment.</title>
        <authorList>
            <person name="Zhou Z."/>
            <person name="Liu Y."/>
            <person name="Xu W."/>
            <person name="Pan J."/>
            <person name="Luo Z.H."/>
            <person name="Li M."/>
        </authorList>
    </citation>
    <scope>NUCLEOTIDE SEQUENCE [LARGE SCALE GENOMIC DNA]</scope>
    <source>
        <strain evidence="6">SpSt-456</strain>
    </source>
</reference>
<dbReference type="PANTHER" id="PTHR36985">
    <property type="entry name" value="TRANSLOCATION AND ASSEMBLY MODULE SUBUNIT TAMB"/>
    <property type="match status" value="1"/>
</dbReference>
<organism evidence="6">
    <name type="scientific">Desulfacinum infernum</name>
    <dbReference type="NCBI Taxonomy" id="35837"/>
    <lineage>
        <taxon>Bacteria</taxon>
        <taxon>Pseudomonadati</taxon>
        <taxon>Thermodesulfobacteriota</taxon>
        <taxon>Syntrophobacteria</taxon>
        <taxon>Syntrophobacterales</taxon>
        <taxon>Syntrophobacteraceae</taxon>
        <taxon>Desulfacinum</taxon>
    </lineage>
</organism>
<name>A0A832A221_9BACT</name>
<comment type="caution">
    <text evidence="6">The sequence shown here is derived from an EMBL/GenBank/DDBJ whole genome shotgun (WGS) entry which is preliminary data.</text>
</comment>
<evidence type="ECO:0000256" key="4">
    <source>
        <dbReference type="ARBA" id="ARBA00023136"/>
    </source>
</evidence>
<dbReference type="EMBL" id="DSTK01000012">
    <property type="protein sequence ID" value="HFK96446.1"/>
    <property type="molecule type" value="Genomic_DNA"/>
</dbReference>
<evidence type="ECO:0000256" key="1">
    <source>
        <dbReference type="ARBA" id="ARBA00004167"/>
    </source>
</evidence>
<evidence type="ECO:0000259" key="5">
    <source>
        <dbReference type="Pfam" id="PF04357"/>
    </source>
</evidence>
<evidence type="ECO:0000256" key="3">
    <source>
        <dbReference type="ARBA" id="ARBA00022989"/>
    </source>
</evidence>
<comment type="subcellular location">
    <subcellularLocation>
        <location evidence="1">Membrane</location>
        <topology evidence="1">Single-pass membrane protein</topology>
    </subcellularLocation>
</comment>
<sequence length="1286" mass="138303">MRRALRALAAFGGGLILLAAAAFGAAQSPAAKRLLARELSKRLSGPDRTVAIGTLSGWIPFELGVSELQILDEHGPWLTVLDVFLQWRPTALLRGRIHGELLTARQVHLARLPSGARTHEASANGSPEGPLPNLPMPIVVDRFLLHQVVADAPVAGVPLTAAFEGSITFREKDRVQDTVIKMVARHAHRETLCTVQATLASEEPRLQARVTLSEEENGWLASRLGLKNVGSLQGKIHARLETFQDPSGTLWMDEVEFKARDVILTARGGYHLKSRSLKPTSYRVSAADLAGLDALTGVPLHGKATVEGTVEGSAARLQGILNLTADDVETPSWKLSHTASQLKWVLKPNPSSPYPEVSVDLQGTTSLFPLSGVSLPALEDLALELSAALSPGGALDIETFRVSSSRLGDAALNGRLHLRQRTAEGRIGLTFSDLSPLSVLTPRPLKGDLRGEAAFSGSWDNMTVQTSIQGSAFAFGQAQWTDWFLDLQTSGLPQNPTGHITSRAAYGGGPWHLGLDFAKDGSWVHVSNLSFRCQDASLEGALRVHLETALAAGSLRVAVPRLEVFAPVLHKDLRGSLEGTLDLGDEDAQQQLLGNLTVRSAAFDGIGVDRLHLSAQFDALSPSPRGMVTLTVHNLQKPPWTVTTGEAAVEGGRDRLTFSTRVEGMLKQPFSLNTAGTARFDTDTKELTVTSFDGTTGPVVVALEGPAHVAIHARGLETSPIRVRVGDGRLDGRIQWVGENPFASLDIQHIPLDLVRHFGGPPLEGRLNAKGMLRRVRGSPQAELSLNVGALRSPAWPPQETLSLDGTVRADGNTLRLGVELDGLGPEPTRANLSVPIRFRTDPLELAVLQEKPMTGGASLAVSLERVGTLLDLDNHKMQGLLTGRLTFAGTVHRPAVNGDVRLDKGRYQHEDLGILLQDISAVVDGNGDILNLRQFKASDGKKGTIQGVGEIRLDPEARFPYEATLTVEDLSPLHRDDISGNINGTLSLRGRAEETFVKGSLRVRPLRLRLPERLPPSVVPLEVEEIGEGAPPPARKSPRAPPPVPHRVLLDISVDFPGMTTLSGWGLESEWKGALTISGEPPKPVVTGGLHILRGHLLFLTKRFRLAQGEVTFYGDVPPDPFVNVLGETVLRDMTAEVRLSGRASKLQLSIGSRPERPQDEVLAQILFGRSATTLSPFQALRLASILQALSSGSGGGSSFDVLGKTRDLLGLEQLELLGVGVGEGLQVGLGKYLGENVRVDVNQRLEQGDVSLRIEVEVTPNITLETQAGTQSRTGAGVFWKYDY</sequence>
<keyword evidence="3" id="KW-1133">Transmembrane helix</keyword>
<gene>
    <name evidence="6" type="ORF">ENS06_03860</name>
</gene>
<dbReference type="PANTHER" id="PTHR36985:SF1">
    <property type="entry name" value="TRANSLOCATION AND ASSEMBLY MODULE SUBUNIT TAMB"/>
    <property type="match status" value="1"/>
</dbReference>
<dbReference type="InterPro" id="IPR007452">
    <property type="entry name" value="TamB_C"/>
</dbReference>
<protein>
    <recommendedName>
        <fullName evidence="5">Translocation and assembly module TamB C-terminal domain-containing protein</fullName>
    </recommendedName>
</protein>
<evidence type="ECO:0000256" key="2">
    <source>
        <dbReference type="ARBA" id="ARBA00022692"/>
    </source>
</evidence>
<dbReference type="GO" id="GO:0005886">
    <property type="term" value="C:plasma membrane"/>
    <property type="evidence" value="ECO:0007669"/>
    <property type="project" value="InterPro"/>
</dbReference>
<accession>A0A832A221</accession>
<keyword evidence="4" id="KW-0472">Membrane</keyword>
<dbReference type="Pfam" id="PF04357">
    <property type="entry name" value="TamB"/>
    <property type="match status" value="1"/>
</dbReference>
<feature type="domain" description="Translocation and assembly module TamB C-terminal" evidence="5">
    <location>
        <begin position="935"/>
        <end position="1286"/>
    </location>
</feature>